<evidence type="ECO:0000313" key="1">
    <source>
        <dbReference type="EMBL" id="GIY50696.1"/>
    </source>
</evidence>
<name>A0AAV4TYI0_9ARAC</name>
<proteinExistence type="predicted"/>
<dbReference type="Proteomes" id="UP001054837">
    <property type="component" value="Unassembled WGS sequence"/>
</dbReference>
<accession>A0AAV4TYI0</accession>
<evidence type="ECO:0000313" key="2">
    <source>
        <dbReference type="Proteomes" id="UP001054837"/>
    </source>
</evidence>
<keyword evidence="2" id="KW-1185">Reference proteome</keyword>
<organism evidence="1 2">
    <name type="scientific">Caerostris darwini</name>
    <dbReference type="NCBI Taxonomy" id="1538125"/>
    <lineage>
        <taxon>Eukaryota</taxon>
        <taxon>Metazoa</taxon>
        <taxon>Ecdysozoa</taxon>
        <taxon>Arthropoda</taxon>
        <taxon>Chelicerata</taxon>
        <taxon>Arachnida</taxon>
        <taxon>Araneae</taxon>
        <taxon>Araneomorphae</taxon>
        <taxon>Entelegynae</taxon>
        <taxon>Araneoidea</taxon>
        <taxon>Araneidae</taxon>
        <taxon>Caerostris</taxon>
    </lineage>
</organism>
<dbReference type="AlphaFoldDB" id="A0AAV4TYI0"/>
<reference evidence="1 2" key="1">
    <citation type="submission" date="2021-06" db="EMBL/GenBank/DDBJ databases">
        <title>Caerostris darwini draft genome.</title>
        <authorList>
            <person name="Kono N."/>
            <person name="Arakawa K."/>
        </authorList>
    </citation>
    <scope>NUCLEOTIDE SEQUENCE [LARGE SCALE GENOMIC DNA]</scope>
</reference>
<protein>
    <submittedName>
        <fullName evidence="1">Uncharacterized protein</fullName>
    </submittedName>
</protein>
<comment type="caution">
    <text evidence="1">The sequence shown here is derived from an EMBL/GenBank/DDBJ whole genome shotgun (WGS) entry which is preliminary data.</text>
</comment>
<sequence length="75" mass="8603">MNLDGTSQINFTCDAFETYPSKEPPFFCKTTADLCVIQVAGCFIDTDHVERRTWNLCLVQFIVKKIHYLELAALK</sequence>
<gene>
    <name evidence="1" type="ORF">CDAR_79311</name>
</gene>
<dbReference type="EMBL" id="BPLQ01010426">
    <property type="protein sequence ID" value="GIY50696.1"/>
    <property type="molecule type" value="Genomic_DNA"/>
</dbReference>